<feature type="region of interest" description="Disordered" evidence="1">
    <location>
        <begin position="1"/>
        <end position="99"/>
    </location>
</feature>
<name>A0A098VPD4_9MICR</name>
<dbReference type="VEuPathDB" id="MicrosporidiaDB:DI09_54p120"/>
<dbReference type="EMBL" id="JMKJ01000499">
    <property type="protein sequence ID" value="KGG50820.1"/>
    <property type="molecule type" value="Genomic_DNA"/>
</dbReference>
<dbReference type="RefSeq" id="XP_013237247.1">
    <property type="nucleotide sequence ID" value="XM_013381793.1"/>
</dbReference>
<reference evidence="2 3" key="1">
    <citation type="submission" date="2014-04" db="EMBL/GenBank/DDBJ databases">
        <title>A new species of microsporidia sheds light on the evolution of extreme parasitism.</title>
        <authorList>
            <person name="Haag K.L."/>
            <person name="James T.Y."/>
            <person name="Larsson R."/>
            <person name="Schaer T.M."/>
            <person name="Refardt D."/>
            <person name="Pombert J.-F."/>
            <person name="Ebert D."/>
        </authorList>
    </citation>
    <scope>NUCLEOTIDE SEQUENCE [LARGE SCALE GENOMIC DNA]</scope>
    <source>
        <strain evidence="2 3">UGP3</strain>
        <tissue evidence="2">Spores</tissue>
    </source>
</reference>
<keyword evidence="3" id="KW-1185">Reference proteome</keyword>
<evidence type="ECO:0000313" key="3">
    <source>
        <dbReference type="Proteomes" id="UP000029725"/>
    </source>
</evidence>
<dbReference type="Proteomes" id="UP000029725">
    <property type="component" value="Unassembled WGS sequence"/>
</dbReference>
<evidence type="ECO:0000313" key="2">
    <source>
        <dbReference type="EMBL" id="KGG50820.1"/>
    </source>
</evidence>
<evidence type="ECO:0000256" key="1">
    <source>
        <dbReference type="SAM" id="MobiDB-lite"/>
    </source>
</evidence>
<dbReference type="AlphaFoldDB" id="A0A098VPD4"/>
<accession>A0A098VPD4</accession>
<protein>
    <submittedName>
        <fullName evidence="2">Uncharacterized protein</fullName>
    </submittedName>
</protein>
<feature type="compositionally biased region" description="Polar residues" evidence="1">
    <location>
        <begin position="1"/>
        <end position="10"/>
    </location>
</feature>
<gene>
    <name evidence="2" type="ORF">DI09_54p120</name>
</gene>
<feature type="compositionally biased region" description="Acidic residues" evidence="1">
    <location>
        <begin position="32"/>
        <end position="42"/>
    </location>
</feature>
<dbReference type="GeneID" id="25260289"/>
<comment type="caution">
    <text evidence="2">The sequence shown here is derived from an EMBL/GenBank/DDBJ whole genome shotgun (WGS) entry which is preliminary data.</text>
</comment>
<organism evidence="2 3">
    <name type="scientific">Mitosporidium daphniae</name>
    <dbReference type="NCBI Taxonomy" id="1485682"/>
    <lineage>
        <taxon>Eukaryota</taxon>
        <taxon>Fungi</taxon>
        <taxon>Fungi incertae sedis</taxon>
        <taxon>Microsporidia</taxon>
        <taxon>Mitosporidium</taxon>
    </lineage>
</organism>
<dbReference type="HOGENOM" id="CLU_2320932_0_0_1"/>
<sequence length="99" mass="11378">MGANASTSSSPDEHRKRRLVRASDLGRGPENDQIDPFDDEESFTPPRMEGDQDTDDSDDGEDAHIHVNQSRAEFFERERRIVERDSDEGEDLFGEHMER</sequence>
<feature type="compositionally biased region" description="Acidic residues" evidence="1">
    <location>
        <begin position="51"/>
        <end position="61"/>
    </location>
</feature>
<feature type="compositionally biased region" description="Basic and acidic residues" evidence="1">
    <location>
        <begin position="73"/>
        <end position="84"/>
    </location>
</feature>
<proteinExistence type="predicted"/>